<name>A0AAD6MP77_9ROSI</name>
<evidence type="ECO:0000313" key="1">
    <source>
        <dbReference type="EMBL" id="KAJ6988887.1"/>
    </source>
</evidence>
<evidence type="ECO:0000313" key="2">
    <source>
        <dbReference type="Proteomes" id="UP001164929"/>
    </source>
</evidence>
<keyword evidence="2" id="KW-1185">Reference proteome</keyword>
<dbReference type="EMBL" id="JAQIZT010000008">
    <property type="protein sequence ID" value="KAJ6988887.1"/>
    <property type="molecule type" value="Genomic_DNA"/>
</dbReference>
<protein>
    <submittedName>
        <fullName evidence="1">Uncharacterized protein</fullName>
    </submittedName>
</protein>
<comment type="caution">
    <text evidence="1">The sequence shown here is derived from an EMBL/GenBank/DDBJ whole genome shotgun (WGS) entry which is preliminary data.</text>
</comment>
<dbReference type="AlphaFoldDB" id="A0AAD6MP77"/>
<sequence>MLDMLKTASSELLLLERVLDLFSLNK</sequence>
<reference evidence="1" key="1">
    <citation type="journal article" date="2023" name="Mol. Ecol. Resour.">
        <title>Chromosome-level genome assembly of a triploid poplar Populus alba 'Berolinensis'.</title>
        <authorList>
            <person name="Chen S."/>
            <person name="Yu Y."/>
            <person name="Wang X."/>
            <person name="Wang S."/>
            <person name="Zhang T."/>
            <person name="Zhou Y."/>
            <person name="He R."/>
            <person name="Meng N."/>
            <person name="Wang Y."/>
            <person name="Liu W."/>
            <person name="Liu Z."/>
            <person name="Liu J."/>
            <person name="Guo Q."/>
            <person name="Huang H."/>
            <person name="Sederoff R.R."/>
            <person name="Wang G."/>
            <person name="Qu G."/>
            <person name="Chen S."/>
        </authorList>
    </citation>
    <scope>NUCLEOTIDE SEQUENCE</scope>
    <source>
        <strain evidence="1">SC-2020</strain>
    </source>
</reference>
<accession>A0AAD6MP77</accession>
<proteinExistence type="predicted"/>
<dbReference type="Proteomes" id="UP001164929">
    <property type="component" value="Chromosome 8"/>
</dbReference>
<gene>
    <name evidence="1" type="ORF">NC653_021710</name>
</gene>
<organism evidence="1 2">
    <name type="scientific">Populus alba x Populus x berolinensis</name>
    <dbReference type="NCBI Taxonomy" id="444605"/>
    <lineage>
        <taxon>Eukaryota</taxon>
        <taxon>Viridiplantae</taxon>
        <taxon>Streptophyta</taxon>
        <taxon>Embryophyta</taxon>
        <taxon>Tracheophyta</taxon>
        <taxon>Spermatophyta</taxon>
        <taxon>Magnoliopsida</taxon>
        <taxon>eudicotyledons</taxon>
        <taxon>Gunneridae</taxon>
        <taxon>Pentapetalae</taxon>
        <taxon>rosids</taxon>
        <taxon>fabids</taxon>
        <taxon>Malpighiales</taxon>
        <taxon>Salicaceae</taxon>
        <taxon>Saliceae</taxon>
        <taxon>Populus</taxon>
    </lineage>
</organism>